<feature type="transmembrane region" description="Helical" evidence="12">
    <location>
        <begin position="235"/>
        <end position="255"/>
    </location>
</feature>
<sequence length="299" mass="32487">MNTSSTSHSLPAMQSEAEQPGSEEPAVVKDRPSPVRLGACACVALLMIGLGWSFVANPRIHWTVVGDYLFSRDILEGVLMTIVLTVYAMATGVFIGIALALMRLSDDWFLSGFARSYVTVMRGIPALVQLIFWYNLSAIFPHIGFSLPGLGSMFVDANKAITPMTAAVLGLGLCEGAYMAEIVRSGILGIDAGQREAALAVGLSRAQAMLKVILPQALRIIVPPTGNQVIGMMKLTSLASVISFTELLTSAQLIFNRTFEVIPLLIVASLWYLALSLVLSIGQRYLEQRFGRYKRRTMQ</sequence>
<comment type="similarity">
    <text evidence="2">Belongs to the binding-protein-dependent transport system permease family. HisMQ subfamily.</text>
</comment>
<comment type="subunit">
    <text evidence="10">The complex is composed of two ATP-binding proteins (GltL), two transmembrane proteins (GltJ and GltK) and a solute-binding protein (GltI).</text>
</comment>
<protein>
    <recommendedName>
        <fullName evidence="11">Glutamate/aspartate import permease protein GltK</fullName>
    </recommendedName>
</protein>
<evidence type="ECO:0000313" key="15">
    <source>
        <dbReference type="EMBL" id="ABE37174.1"/>
    </source>
</evidence>
<feature type="transmembrane region" description="Helical" evidence="12">
    <location>
        <begin position="77"/>
        <end position="102"/>
    </location>
</feature>
<accession>Q13FG5</accession>
<evidence type="ECO:0000256" key="4">
    <source>
        <dbReference type="ARBA" id="ARBA00022475"/>
    </source>
</evidence>
<dbReference type="FunFam" id="1.10.3720.10:FF:000006">
    <property type="entry name" value="Glutamate/aspartate ABC transporter, permease protein GltK"/>
    <property type="match status" value="1"/>
</dbReference>
<dbReference type="InterPro" id="IPR000515">
    <property type="entry name" value="MetI-like"/>
</dbReference>
<keyword evidence="4" id="KW-1003">Cell membrane</keyword>
<feature type="domain" description="ABC transmembrane type-1" evidence="14">
    <location>
        <begin position="78"/>
        <end position="283"/>
    </location>
</feature>
<dbReference type="GO" id="GO:0043190">
    <property type="term" value="C:ATP-binding cassette (ABC) transporter complex"/>
    <property type="evidence" value="ECO:0007669"/>
    <property type="project" value="InterPro"/>
</dbReference>
<feature type="region of interest" description="Disordered" evidence="13">
    <location>
        <begin position="1"/>
        <end position="30"/>
    </location>
</feature>
<evidence type="ECO:0000256" key="7">
    <source>
        <dbReference type="ARBA" id="ARBA00022989"/>
    </source>
</evidence>
<dbReference type="EMBL" id="CP000272">
    <property type="protein sequence ID" value="ABE37174.1"/>
    <property type="molecule type" value="Genomic_DNA"/>
</dbReference>
<dbReference type="GO" id="GO:0006865">
    <property type="term" value="P:amino acid transport"/>
    <property type="evidence" value="ECO:0007669"/>
    <property type="project" value="UniProtKB-KW"/>
</dbReference>
<keyword evidence="3 12" id="KW-0813">Transport</keyword>
<evidence type="ECO:0000256" key="2">
    <source>
        <dbReference type="ARBA" id="ARBA00010072"/>
    </source>
</evidence>
<dbReference type="PROSITE" id="PS50928">
    <property type="entry name" value="ABC_TM1"/>
    <property type="match status" value="1"/>
</dbReference>
<dbReference type="OrthoDB" id="7026155at2"/>
<dbReference type="Gene3D" id="1.10.3720.10">
    <property type="entry name" value="MetI-like"/>
    <property type="match status" value="1"/>
</dbReference>
<dbReference type="CDD" id="cd06261">
    <property type="entry name" value="TM_PBP2"/>
    <property type="match status" value="1"/>
</dbReference>
<dbReference type="RefSeq" id="WP_011494400.1">
    <property type="nucleotide sequence ID" value="NC_007953.1"/>
</dbReference>
<dbReference type="PANTHER" id="PTHR30614">
    <property type="entry name" value="MEMBRANE COMPONENT OF AMINO ACID ABC TRANSPORTER"/>
    <property type="match status" value="1"/>
</dbReference>
<comment type="subcellular location">
    <subcellularLocation>
        <location evidence="1">Cell inner membrane</location>
        <topology evidence="1">Multi-pass membrane protein</topology>
    </subcellularLocation>
    <subcellularLocation>
        <location evidence="12">Cell membrane</location>
        <topology evidence="12">Multi-pass membrane protein</topology>
    </subcellularLocation>
</comment>
<dbReference type="KEGG" id="bxe:Bxe_C1317"/>
<feature type="transmembrane region" description="Helical" evidence="12">
    <location>
        <begin position="160"/>
        <end position="180"/>
    </location>
</feature>
<evidence type="ECO:0000256" key="10">
    <source>
        <dbReference type="ARBA" id="ARBA00062718"/>
    </source>
</evidence>
<dbReference type="GO" id="GO:0022857">
    <property type="term" value="F:transmembrane transporter activity"/>
    <property type="evidence" value="ECO:0007669"/>
    <property type="project" value="InterPro"/>
</dbReference>
<dbReference type="eggNOG" id="COG0765">
    <property type="taxonomic scope" value="Bacteria"/>
</dbReference>
<name>Q13FG5_PARXL</name>
<feature type="transmembrane region" description="Helical" evidence="12">
    <location>
        <begin position="37"/>
        <end position="57"/>
    </location>
</feature>
<keyword evidence="7 12" id="KW-1133">Transmembrane helix</keyword>
<dbReference type="PANTHER" id="PTHR30614:SF0">
    <property type="entry name" value="L-CYSTINE TRANSPORT SYSTEM PERMEASE PROTEIN TCYL"/>
    <property type="match status" value="1"/>
</dbReference>
<evidence type="ECO:0000259" key="14">
    <source>
        <dbReference type="PROSITE" id="PS50928"/>
    </source>
</evidence>
<dbReference type="InterPro" id="IPR035906">
    <property type="entry name" value="MetI-like_sf"/>
</dbReference>
<dbReference type="InterPro" id="IPR043429">
    <property type="entry name" value="ArtM/GltK/GlnP/TcyL/YhdX-like"/>
</dbReference>
<keyword evidence="6" id="KW-0029">Amino-acid transport</keyword>
<evidence type="ECO:0000256" key="1">
    <source>
        <dbReference type="ARBA" id="ARBA00004429"/>
    </source>
</evidence>
<keyword evidence="8 12" id="KW-0472">Membrane</keyword>
<evidence type="ECO:0000256" key="3">
    <source>
        <dbReference type="ARBA" id="ARBA00022448"/>
    </source>
</evidence>
<keyword evidence="5 12" id="KW-0812">Transmembrane</keyword>
<organism evidence="15 16">
    <name type="scientific">Paraburkholderia xenovorans (strain LB400)</name>
    <dbReference type="NCBI Taxonomy" id="266265"/>
    <lineage>
        <taxon>Bacteria</taxon>
        <taxon>Pseudomonadati</taxon>
        <taxon>Pseudomonadota</taxon>
        <taxon>Betaproteobacteria</taxon>
        <taxon>Burkholderiales</taxon>
        <taxon>Burkholderiaceae</taxon>
        <taxon>Paraburkholderia</taxon>
    </lineage>
</organism>
<evidence type="ECO:0000256" key="5">
    <source>
        <dbReference type="ARBA" id="ARBA00022692"/>
    </source>
</evidence>
<evidence type="ECO:0000256" key="9">
    <source>
        <dbReference type="ARBA" id="ARBA00060298"/>
    </source>
</evidence>
<evidence type="ECO:0000256" key="11">
    <source>
        <dbReference type="ARBA" id="ARBA00073645"/>
    </source>
</evidence>
<dbReference type="PATRIC" id="fig|266265.5.peg.9070"/>
<evidence type="ECO:0000256" key="6">
    <source>
        <dbReference type="ARBA" id="ARBA00022970"/>
    </source>
</evidence>
<keyword evidence="16" id="KW-1185">Reference proteome</keyword>
<evidence type="ECO:0000256" key="12">
    <source>
        <dbReference type="RuleBase" id="RU363032"/>
    </source>
</evidence>
<dbReference type="STRING" id="266265.Bxe_C1317"/>
<evidence type="ECO:0000313" key="16">
    <source>
        <dbReference type="Proteomes" id="UP000001817"/>
    </source>
</evidence>
<dbReference type="InterPro" id="IPR010065">
    <property type="entry name" value="AA_ABC_transptr_permease_3TM"/>
</dbReference>
<dbReference type="AlphaFoldDB" id="Q13FG5"/>
<proteinExistence type="inferred from homology"/>
<evidence type="ECO:0000256" key="8">
    <source>
        <dbReference type="ARBA" id="ARBA00023136"/>
    </source>
</evidence>
<dbReference type="Proteomes" id="UP000001817">
    <property type="component" value="Chromosome 3"/>
</dbReference>
<gene>
    <name evidence="15" type="ORF">Bxe_C1317</name>
</gene>
<evidence type="ECO:0000256" key="13">
    <source>
        <dbReference type="SAM" id="MobiDB-lite"/>
    </source>
</evidence>
<feature type="transmembrane region" description="Helical" evidence="12">
    <location>
        <begin position="261"/>
        <end position="286"/>
    </location>
</feature>
<dbReference type="SUPFAM" id="SSF161098">
    <property type="entry name" value="MetI-like"/>
    <property type="match status" value="1"/>
</dbReference>
<dbReference type="NCBIfam" id="TIGR01726">
    <property type="entry name" value="HEQRo_perm_3TM"/>
    <property type="match status" value="1"/>
</dbReference>
<comment type="function">
    <text evidence="9">Part of the ABC transporter complex GltIJKL involved in glutamate and aspartate uptake. Probably responsible for the translocation of the substrate across the membrane.</text>
</comment>
<reference evidence="15 16" key="1">
    <citation type="journal article" date="2006" name="Proc. Natl. Acad. Sci. U.S.A.">
        <title>Burkholderia xenovorans LB400 harbors a multi-replicon, 9.73-Mbp genome shaped for versatility.</title>
        <authorList>
            <person name="Chain P.S."/>
            <person name="Denef V.J."/>
            <person name="Konstantinidis K.T."/>
            <person name="Vergez L.M."/>
            <person name="Agullo L."/>
            <person name="Reyes V.L."/>
            <person name="Hauser L."/>
            <person name="Cordova M."/>
            <person name="Gomez L."/>
            <person name="Gonzalez M."/>
            <person name="Land M."/>
            <person name="Lao V."/>
            <person name="Larimer F."/>
            <person name="LiPuma J.J."/>
            <person name="Mahenthiralingam E."/>
            <person name="Malfatti S.A."/>
            <person name="Marx C.J."/>
            <person name="Parnell J.J."/>
            <person name="Ramette A."/>
            <person name="Richardson P."/>
            <person name="Seeger M."/>
            <person name="Smith D."/>
            <person name="Spilker T."/>
            <person name="Sul W.J."/>
            <person name="Tsoi T.V."/>
            <person name="Ulrich L.E."/>
            <person name="Zhulin I.B."/>
            <person name="Tiedje J.M."/>
        </authorList>
    </citation>
    <scope>NUCLEOTIDE SEQUENCE [LARGE SCALE GENOMIC DNA]</scope>
    <source>
        <strain evidence="15 16">LB400</strain>
    </source>
</reference>
<feature type="transmembrane region" description="Helical" evidence="12">
    <location>
        <begin position="123"/>
        <end position="140"/>
    </location>
</feature>
<dbReference type="Pfam" id="PF00528">
    <property type="entry name" value="BPD_transp_1"/>
    <property type="match status" value="1"/>
</dbReference>